<gene>
    <name evidence="2" type="ORF">C3Y98_04185</name>
</gene>
<proteinExistence type="predicted"/>
<dbReference type="Pfam" id="PF07332">
    <property type="entry name" value="Phage_holin_3_6"/>
    <property type="match status" value="1"/>
</dbReference>
<dbReference type="EMBL" id="PQVH01000006">
    <property type="protein sequence ID" value="TFW72310.1"/>
    <property type="molecule type" value="Genomic_DNA"/>
</dbReference>
<accession>A0A4Y9VTG6</accession>
<evidence type="ECO:0000256" key="1">
    <source>
        <dbReference type="SAM" id="Phobius"/>
    </source>
</evidence>
<feature type="transmembrane region" description="Helical" evidence="1">
    <location>
        <begin position="46"/>
        <end position="73"/>
    </location>
</feature>
<name>A0A4Y9VTG6_9PROT</name>
<comment type="caution">
    <text evidence="2">The sequence shown here is derived from an EMBL/GenBank/DDBJ whole genome shotgun (WGS) entry which is preliminary data.</text>
</comment>
<keyword evidence="1" id="KW-0472">Membrane</keyword>
<keyword evidence="1" id="KW-1133">Transmembrane helix</keyword>
<dbReference type="RefSeq" id="WP_135276852.1">
    <property type="nucleotide sequence ID" value="NZ_PQVH01000006.1"/>
</dbReference>
<keyword evidence="3" id="KW-1185">Reference proteome</keyword>
<keyword evidence="1" id="KW-0812">Transmembrane</keyword>
<evidence type="ECO:0008006" key="4">
    <source>
        <dbReference type="Google" id="ProtNLM"/>
    </source>
</evidence>
<dbReference type="AlphaFoldDB" id="A0A4Y9VTG6"/>
<dbReference type="Proteomes" id="UP000297706">
    <property type="component" value="Unassembled WGS sequence"/>
</dbReference>
<evidence type="ECO:0000313" key="2">
    <source>
        <dbReference type="EMBL" id="TFW72310.1"/>
    </source>
</evidence>
<dbReference type="OrthoDB" id="8909515at2"/>
<reference evidence="2 3" key="1">
    <citation type="submission" date="2018-02" db="EMBL/GenBank/DDBJ databases">
        <title>A novel lanthanide dependent methylotroph, Methylotenera sp. La3113.</title>
        <authorList>
            <person name="Lv H."/>
            <person name="Tani A."/>
        </authorList>
    </citation>
    <scope>NUCLEOTIDE SEQUENCE [LARGE SCALE GENOMIC DNA]</scope>
    <source>
        <strain evidence="2 3">La3113</strain>
    </source>
</reference>
<sequence>MSDSNNNDGLLGSLKRLTNTCIGIVHTRLELLSTDLEEGRERLISLLAMTFVALFCLCFGMVLLAILIVVLFWDTHRLLVLSLLTGLFIFTGGVIGALAIRALKSMPRMFEASLAELVKDHQETSRD</sequence>
<dbReference type="InterPro" id="IPR009937">
    <property type="entry name" value="Phage_holin_3_6"/>
</dbReference>
<protein>
    <recommendedName>
        <fullName evidence="4">Phage holin family protein</fullName>
    </recommendedName>
</protein>
<organism evidence="2 3">
    <name type="scientific">Methylotenera oryzisoli</name>
    <dbReference type="NCBI Taxonomy" id="2080758"/>
    <lineage>
        <taxon>Bacteria</taxon>
        <taxon>Pseudomonadati</taxon>
        <taxon>Pseudomonadota</taxon>
        <taxon>Betaproteobacteria</taxon>
        <taxon>Nitrosomonadales</taxon>
        <taxon>Methylophilaceae</taxon>
        <taxon>Methylotenera</taxon>
    </lineage>
</organism>
<feature type="transmembrane region" description="Helical" evidence="1">
    <location>
        <begin position="79"/>
        <end position="100"/>
    </location>
</feature>
<evidence type="ECO:0000313" key="3">
    <source>
        <dbReference type="Proteomes" id="UP000297706"/>
    </source>
</evidence>